<keyword evidence="3 9" id="KW-0808">Transferase</keyword>
<accession>A0A9P0ECU5</accession>
<dbReference type="EMBL" id="OV725078">
    <property type="protein sequence ID" value="CAH1394088.1"/>
    <property type="molecule type" value="Genomic_DNA"/>
</dbReference>
<keyword evidence="9" id="KW-0735">Signal-anchor</keyword>
<keyword evidence="5 9" id="KW-1133">Transmembrane helix</keyword>
<protein>
    <recommendedName>
        <fullName evidence="9">Carbohydrate sulfotransferase</fullName>
        <ecNumber evidence="9">2.8.2.-</ecNumber>
    </recommendedName>
</protein>
<evidence type="ECO:0000313" key="10">
    <source>
        <dbReference type="EMBL" id="CAH1394088.1"/>
    </source>
</evidence>
<dbReference type="OrthoDB" id="2019940at2759"/>
<dbReference type="Pfam" id="PF03567">
    <property type="entry name" value="Sulfotransfer_2"/>
    <property type="match status" value="1"/>
</dbReference>
<organism evidence="10 11">
    <name type="scientific">Nezara viridula</name>
    <name type="common">Southern green stink bug</name>
    <name type="synonym">Cimex viridulus</name>
    <dbReference type="NCBI Taxonomy" id="85310"/>
    <lineage>
        <taxon>Eukaryota</taxon>
        <taxon>Metazoa</taxon>
        <taxon>Ecdysozoa</taxon>
        <taxon>Arthropoda</taxon>
        <taxon>Hexapoda</taxon>
        <taxon>Insecta</taxon>
        <taxon>Pterygota</taxon>
        <taxon>Neoptera</taxon>
        <taxon>Paraneoptera</taxon>
        <taxon>Hemiptera</taxon>
        <taxon>Heteroptera</taxon>
        <taxon>Panheteroptera</taxon>
        <taxon>Pentatomomorpha</taxon>
        <taxon>Pentatomoidea</taxon>
        <taxon>Pentatomidae</taxon>
        <taxon>Pentatominae</taxon>
        <taxon>Nezara</taxon>
    </lineage>
</organism>
<gene>
    <name evidence="10" type="ORF">NEZAVI_LOCUS4641</name>
</gene>
<name>A0A9P0ECU5_NEZVI</name>
<evidence type="ECO:0000313" key="11">
    <source>
        <dbReference type="Proteomes" id="UP001152798"/>
    </source>
</evidence>
<proteinExistence type="inferred from homology"/>
<keyword evidence="7 9" id="KW-0472">Membrane</keyword>
<keyword evidence="8 9" id="KW-0325">Glycoprotein</keyword>
<evidence type="ECO:0000256" key="2">
    <source>
        <dbReference type="ARBA" id="ARBA00006339"/>
    </source>
</evidence>
<dbReference type="Proteomes" id="UP001152798">
    <property type="component" value="Chromosome 2"/>
</dbReference>
<evidence type="ECO:0000256" key="8">
    <source>
        <dbReference type="ARBA" id="ARBA00023180"/>
    </source>
</evidence>
<dbReference type="GO" id="GO:0008146">
    <property type="term" value="F:sulfotransferase activity"/>
    <property type="evidence" value="ECO:0007669"/>
    <property type="project" value="InterPro"/>
</dbReference>
<dbReference type="InterPro" id="IPR005331">
    <property type="entry name" value="Sulfotransferase"/>
</dbReference>
<dbReference type="PANTHER" id="PTHR12137">
    <property type="entry name" value="CARBOHYDRATE SULFOTRANSFERASE"/>
    <property type="match status" value="1"/>
</dbReference>
<reference evidence="10" key="1">
    <citation type="submission" date="2022-01" db="EMBL/GenBank/DDBJ databases">
        <authorList>
            <person name="King R."/>
        </authorList>
    </citation>
    <scope>NUCLEOTIDE SEQUENCE</scope>
</reference>
<feature type="transmembrane region" description="Helical" evidence="9">
    <location>
        <begin position="6"/>
        <end position="26"/>
    </location>
</feature>
<comment type="similarity">
    <text evidence="2 9">Belongs to the sulfotransferase 2 family.</text>
</comment>
<dbReference type="InterPro" id="IPR018011">
    <property type="entry name" value="Carb_sulfotrans_8-10"/>
</dbReference>
<keyword evidence="11" id="KW-1185">Reference proteome</keyword>
<evidence type="ECO:0000256" key="9">
    <source>
        <dbReference type="RuleBase" id="RU364020"/>
    </source>
</evidence>
<evidence type="ECO:0000256" key="7">
    <source>
        <dbReference type="ARBA" id="ARBA00023136"/>
    </source>
</evidence>
<dbReference type="GO" id="GO:0000139">
    <property type="term" value="C:Golgi membrane"/>
    <property type="evidence" value="ECO:0007669"/>
    <property type="project" value="UniProtKB-SubCell"/>
</dbReference>
<evidence type="ECO:0000256" key="1">
    <source>
        <dbReference type="ARBA" id="ARBA00004323"/>
    </source>
</evidence>
<dbReference type="PANTHER" id="PTHR12137:SF63">
    <property type="entry name" value="CARBOHYDRATE SULFOTRANSFERASE"/>
    <property type="match status" value="1"/>
</dbReference>
<evidence type="ECO:0000256" key="4">
    <source>
        <dbReference type="ARBA" id="ARBA00022692"/>
    </source>
</evidence>
<keyword evidence="9" id="KW-0119">Carbohydrate metabolism</keyword>
<evidence type="ECO:0000256" key="6">
    <source>
        <dbReference type="ARBA" id="ARBA00023034"/>
    </source>
</evidence>
<evidence type="ECO:0000256" key="3">
    <source>
        <dbReference type="ARBA" id="ARBA00022679"/>
    </source>
</evidence>
<dbReference type="EC" id="2.8.2.-" evidence="9"/>
<evidence type="ECO:0000256" key="5">
    <source>
        <dbReference type="ARBA" id="ARBA00022989"/>
    </source>
</evidence>
<comment type="subcellular location">
    <subcellularLocation>
        <location evidence="1 9">Golgi apparatus membrane</location>
        <topology evidence="1 9">Single-pass type II membrane protein</topology>
    </subcellularLocation>
</comment>
<keyword evidence="6 9" id="KW-0333">Golgi apparatus</keyword>
<dbReference type="AlphaFoldDB" id="A0A9P0ECU5"/>
<sequence>MVHRSYILIFLLASTVLSLFIIERSLSRPRHNFKKPIIKIKTVNTTGSTKIEEIEARMAYRKLKVKEACAKYGLDKEGNDSLHQPNPWEFLINKKYHLVWCNIFKAASTSWMYNFNLLAGYKPNFLKRTNIVPLQLARRKYPRPSLQELKTALNTSYSFIIVRHPFERLLSAYRDKIQYALPNTPHQKLGNEIISKFRENSIQGRRKKAFYNPRWPTLPEFVNYLVDIKKKGLPMDMHWAPITEFCTPCQIHFDIIIKFETLMEDQKYLIQVAGLKGKIKPEWKNPSKGRVTTDVVNNYYSQLTVKQILQLYYLYRYDFELFEYSISDYLDMAKADRVFSQKSITE</sequence>
<dbReference type="GO" id="GO:0016051">
    <property type="term" value="P:carbohydrate biosynthetic process"/>
    <property type="evidence" value="ECO:0007669"/>
    <property type="project" value="InterPro"/>
</dbReference>
<keyword evidence="4 9" id="KW-0812">Transmembrane</keyword>